<protein>
    <submittedName>
        <fullName evidence="1">Transcriptional regulator</fullName>
    </submittedName>
</protein>
<dbReference type="EMBL" id="JSZA02000098">
    <property type="protein sequence ID" value="KHD07532.1"/>
    <property type="molecule type" value="Genomic_DNA"/>
</dbReference>
<dbReference type="Proteomes" id="UP000030428">
    <property type="component" value="Unassembled WGS sequence"/>
</dbReference>
<accession>A0A0A6PB07</accession>
<dbReference type="InterPro" id="IPR039060">
    <property type="entry name" value="Antitox_HigA"/>
</dbReference>
<comment type="caution">
    <text evidence="1">The sequence shown here is derived from an EMBL/GenBank/DDBJ whole genome shotgun (WGS) entry which is preliminary data.</text>
</comment>
<evidence type="ECO:0000313" key="2">
    <source>
        <dbReference type="Proteomes" id="UP000030428"/>
    </source>
</evidence>
<dbReference type="GO" id="GO:0006355">
    <property type="term" value="P:regulation of DNA-templated transcription"/>
    <property type="evidence" value="ECO:0007669"/>
    <property type="project" value="InterPro"/>
</dbReference>
<dbReference type="GO" id="GO:0001046">
    <property type="term" value="F:core promoter sequence-specific DNA binding"/>
    <property type="evidence" value="ECO:0007669"/>
    <property type="project" value="TreeGrafter"/>
</dbReference>
<sequence>MSEILEKTTLRWESVEEFLSVPHTESEYDKAIRLLNQLIDVVGEDEKHPLAGLMETLGALIEIYENKHYPIPEVSGIEILTYLMEEHDLKSSDLYEIGTEHEVLDILNGKRDLTIHQIYALSNRFHVTPKIFLQQ</sequence>
<organism evidence="1 2">
    <name type="scientific">Candidatus Thiomargarita nelsonii</name>
    <dbReference type="NCBI Taxonomy" id="1003181"/>
    <lineage>
        <taxon>Bacteria</taxon>
        <taxon>Pseudomonadati</taxon>
        <taxon>Pseudomonadota</taxon>
        <taxon>Gammaproteobacteria</taxon>
        <taxon>Thiotrichales</taxon>
        <taxon>Thiotrichaceae</taxon>
        <taxon>Thiomargarita</taxon>
    </lineage>
</organism>
<evidence type="ECO:0000313" key="1">
    <source>
        <dbReference type="EMBL" id="KHD07532.1"/>
    </source>
</evidence>
<dbReference type="PANTHER" id="PTHR40455">
    <property type="entry name" value="ANTITOXIN HIGA"/>
    <property type="match status" value="1"/>
</dbReference>
<keyword evidence="2" id="KW-1185">Reference proteome</keyword>
<dbReference type="PANTHER" id="PTHR40455:SF1">
    <property type="entry name" value="ANTITOXIN HIGA"/>
    <property type="match status" value="1"/>
</dbReference>
<reference evidence="1 2" key="1">
    <citation type="journal article" date="2016" name="Front. Microbiol.">
        <title>Single-Cell (Meta-)Genomics of a Dimorphic Candidatus Thiomargarita nelsonii Reveals Genomic Plasticity.</title>
        <authorList>
            <person name="Flood B.E."/>
            <person name="Fliss P."/>
            <person name="Jones D.S."/>
            <person name="Dick G.J."/>
            <person name="Jain S."/>
            <person name="Kaster A.K."/>
            <person name="Winkel M."/>
            <person name="Mussmann M."/>
            <person name="Bailey J."/>
        </authorList>
    </citation>
    <scope>NUCLEOTIDE SEQUENCE [LARGE SCALE GENOMIC DNA]</scope>
    <source>
        <strain evidence="1">Hydrate Ridge</strain>
    </source>
</reference>
<gene>
    <name evidence="1" type="ORF">PN36_21660</name>
</gene>
<proteinExistence type="predicted"/>
<name>A0A0A6PB07_9GAMM</name>
<dbReference type="AlphaFoldDB" id="A0A0A6PB07"/>